<gene>
    <name evidence="2" type="ORF">CK203_032939</name>
</gene>
<organism evidence="2 3">
    <name type="scientific">Vitis vinifera</name>
    <name type="common">Grape</name>
    <dbReference type="NCBI Taxonomy" id="29760"/>
    <lineage>
        <taxon>Eukaryota</taxon>
        <taxon>Viridiplantae</taxon>
        <taxon>Streptophyta</taxon>
        <taxon>Embryophyta</taxon>
        <taxon>Tracheophyta</taxon>
        <taxon>Spermatophyta</taxon>
        <taxon>Magnoliopsida</taxon>
        <taxon>eudicotyledons</taxon>
        <taxon>Gunneridae</taxon>
        <taxon>Pentapetalae</taxon>
        <taxon>rosids</taxon>
        <taxon>Vitales</taxon>
        <taxon>Vitaceae</taxon>
        <taxon>Viteae</taxon>
        <taxon>Vitis</taxon>
    </lineage>
</organism>
<accession>A0A438HL74</accession>
<evidence type="ECO:0000313" key="3">
    <source>
        <dbReference type="Proteomes" id="UP000288805"/>
    </source>
</evidence>
<feature type="compositionally biased region" description="Polar residues" evidence="1">
    <location>
        <begin position="87"/>
        <end position="96"/>
    </location>
</feature>
<evidence type="ECO:0000313" key="2">
    <source>
        <dbReference type="EMBL" id="RVW85201.1"/>
    </source>
</evidence>
<evidence type="ECO:0000256" key="1">
    <source>
        <dbReference type="SAM" id="MobiDB-lite"/>
    </source>
</evidence>
<feature type="region of interest" description="Disordered" evidence="1">
    <location>
        <begin position="56"/>
        <end position="109"/>
    </location>
</feature>
<reference evidence="2 3" key="1">
    <citation type="journal article" date="2018" name="PLoS Genet.">
        <title>Population sequencing reveals clonal diversity and ancestral inbreeding in the grapevine cultivar Chardonnay.</title>
        <authorList>
            <person name="Roach M.J."/>
            <person name="Johnson D.L."/>
            <person name="Bohlmann J."/>
            <person name="van Vuuren H.J."/>
            <person name="Jones S.J."/>
            <person name="Pretorius I.S."/>
            <person name="Schmidt S.A."/>
            <person name="Borneman A.R."/>
        </authorList>
    </citation>
    <scope>NUCLEOTIDE SEQUENCE [LARGE SCALE GENOMIC DNA]</scope>
    <source>
        <strain evidence="3">cv. Chardonnay</strain>
        <tissue evidence="2">Leaf</tissue>
    </source>
</reference>
<dbReference type="AlphaFoldDB" id="A0A438HL74"/>
<name>A0A438HL74_VITVI</name>
<proteinExistence type="predicted"/>
<protein>
    <submittedName>
        <fullName evidence="2">Uncharacterized protein</fullName>
    </submittedName>
</protein>
<comment type="caution">
    <text evidence="2">The sequence shown here is derived from an EMBL/GenBank/DDBJ whole genome shotgun (WGS) entry which is preliminary data.</text>
</comment>
<sequence length="109" mass="12007">MWTVAVAMRTSIPAGLSTRDLCSVSLKEKKGSDFPRQNNLHDMLHELLSNQENWPMNVDVDHSSTGTGLHLSGPPNIMTSGADRSHFANNIPSDLGNQLDEMSPDVRQH</sequence>
<dbReference type="EMBL" id="QGNW01000207">
    <property type="protein sequence ID" value="RVW85201.1"/>
    <property type="molecule type" value="Genomic_DNA"/>
</dbReference>
<dbReference type="Proteomes" id="UP000288805">
    <property type="component" value="Unassembled WGS sequence"/>
</dbReference>